<dbReference type="Gene3D" id="3.30.420.10">
    <property type="entry name" value="Ribonuclease H-like superfamily/Ribonuclease H"/>
    <property type="match status" value="1"/>
</dbReference>
<evidence type="ECO:0000313" key="2">
    <source>
        <dbReference type="EMBL" id="CAF4561932.1"/>
    </source>
</evidence>
<reference evidence="1" key="1">
    <citation type="submission" date="2021-02" db="EMBL/GenBank/DDBJ databases">
        <authorList>
            <person name="Nowell W R."/>
        </authorList>
    </citation>
    <scope>NUCLEOTIDE SEQUENCE</scope>
</reference>
<dbReference type="GO" id="GO:0003676">
    <property type="term" value="F:nucleic acid binding"/>
    <property type="evidence" value="ECO:0007669"/>
    <property type="project" value="InterPro"/>
</dbReference>
<dbReference type="SUPFAM" id="SSF46689">
    <property type="entry name" value="Homeodomain-like"/>
    <property type="match status" value="1"/>
</dbReference>
<name>A0A818A7M9_9BILA</name>
<organism evidence="1 3">
    <name type="scientific">Rotaria socialis</name>
    <dbReference type="NCBI Taxonomy" id="392032"/>
    <lineage>
        <taxon>Eukaryota</taxon>
        <taxon>Metazoa</taxon>
        <taxon>Spiralia</taxon>
        <taxon>Gnathifera</taxon>
        <taxon>Rotifera</taxon>
        <taxon>Eurotatoria</taxon>
        <taxon>Bdelloidea</taxon>
        <taxon>Philodinida</taxon>
        <taxon>Philodinidae</taxon>
        <taxon>Rotaria</taxon>
    </lineage>
</organism>
<gene>
    <name evidence="1" type="ORF">FME351_LOCUS9082</name>
    <name evidence="2" type="ORF">TSG867_LOCUS25367</name>
</gene>
<dbReference type="EMBL" id="CAJNYU010000973">
    <property type="protein sequence ID" value="CAF3401218.1"/>
    <property type="molecule type" value="Genomic_DNA"/>
</dbReference>
<dbReference type="InterPro" id="IPR009057">
    <property type="entry name" value="Homeodomain-like_sf"/>
</dbReference>
<evidence type="ECO:0000313" key="1">
    <source>
        <dbReference type="EMBL" id="CAF3401218.1"/>
    </source>
</evidence>
<dbReference type="Proteomes" id="UP000663869">
    <property type="component" value="Unassembled WGS sequence"/>
</dbReference>
<dbReference type="EMBL" id="CAJOBQ010002467">
    <property type="protein sequence ID" value="CAF4561932.1"/>
    <property type="molecule type" value="Genomic_DNA"/>
</dbReference>
<accession>A0A818A7M9</accession>
<dbReference type="InterPro" id="IPR036397">
    <property type="entry name" value="RNaseH_sf"/>
</dbReference>
<evidence type="ECO:0008006" key="4">
    <source>
        <dbReference type="Google" id="ProtNLM"/>
    </source>
</evidence>
<protein>
    <recommendedName>
        <fullName evidence="4">Transposase</fullName>
    </recommendedName>
</protein>
<evidence type="ECO:0000313" key="3">
    <source>
        <dbReference type="Proteomes" id="UP000663869"/>
    </source>
</evidence>
<dbReference type="PANTHER" id="PTHR46068">
    <property type="entry name" value="PROTEIN CBG27172"/>
    <property type="match status" value="1"/>
</dbReference>
<dbReference type="PANTHER" id="PTHR46068:SF1">
    <property type="entry name" value="TRANSPOSASE IS30-LIKE HTH DOMAIN-CONTAINING PROTEIN"/>
    <property type="match status" value="1"/>
</dbReference>
<dbReference type="Proteomes" id="UP000663862">
    <property type="component" value="Unassembled WGS sequence"/>
</dbReference>
<dbReference type="AlphaFoldDB" id="A0A818A7M9"/>
<comment type="caution">
    <text evidence="1">The sequence shown here is derived from an EMBL/GenBank/DDBJ whole genome shotgun (WGS) entry which is preliminary data.</text>
</comment>
<sequence length="339" mass="39594">MIRNKRRNEQVLPTDGDAPTKICRDLNGGISLATVKRWYQMIRRTGSIELSGTYGGPRIIRTKENIQKVKNRLRRKKRVSARKLSVELGISATSVRRILKIDLGLKPYKKVIEPSLSDDQKIKWKKFANWVRNNFGKEEIMKILFSDEKFFNIDGVYNSQNDRVWAVDRVDADEKGDIQQRRKFPHKVMVRLGAFSKGITLLVILDERTVDHGYYINKVLPVVLKYGNKVFGDDWIFQQDGAKPHQHNLTQKWCQENFPSFIDKDHWPPNSPDLNPLDYSIWDEFVNVIDWNKVESKATLIQQLKSSVKKIRESVVVESCTSWTNRLYRMSQNNGNYLH</sequence>
<proteinExistence type="predicted"/>